<feature type="domain" description="Ribonuclease H1 N-terminal" evidence="1">
    <location>
        <begin position="11"/>
        <end position="54"/>
    </location>
</feature>
<dbReference type="Gene3D" id="3.40.970.10">
    <property type="entry name" value="Ribonuclease H1, N-terminal domain"/>
    <property type="match status" value="2"/>
</dbReference>
<dbReference type="InterPro" id="IPR011320">
    <property type="entry name" value="RNase_H1_N"/>
</dbReference>
<accession>A0A9P7YLX6</accession>
<evidence type="ECO:0000259" key="1">
    <source>
        <dbReference type="Pfam" id="PF01693"/>
    </source>
</evidence>
<dbReference type="InterPro" id="IPR037056">
    <property type="entry name" value="RNase_H1_N_sf"/>
</dbReference>
<evidence type="ECO:0000313" key="2">
    <source>
        <dbReference type="EMBL" id="KAG9235622.1"/>
    </source>
</evidence>
<protein>
    <recommendedName>
        <fullName evidence="1">Ribonuclease H1 N-terminal domain-containing protein</fullName>
    </recommendedName>
</protein>
<dbReference type="Proteomes" id="UP000824998">
    <property type="component" value="Unassembled WGS sequence"/>
</dbReference>
<evidence type="ECO:0000313" key="3">
    <source>
        <dbReference type="Proteomes" id="UP000824998"/>
    </source>
</evidence>
<name>A0A9P7YLX6_9HELO</name>
<dbReference type="EMBL" id="MU251427">
    <property type="protein sequence ID" value="KAG9235622.1"/>
    <property type="molecule type" value="Genomic_DNA"/>
</dbReference>
<organism evidence="2 3">
    <name type="scientific">Amylocarpus encephaloides</name>
    <dbReference type="NCBI Taxonomy" id="45428"/>
    <lineage>
        <taxon>Eukaryota</taxon>
        <taxon>Fungi</taxon>
        <taxon>Dikarya</taxon>
        <taxon>Ascomycota</taxon>
        <taxon>Pezizomycotina</taxon>
        <taxon>Leotiomycetes</taxon>
        <taxon>Helotiales</taxon>
        <taxon>Helotiales incertae sedis</taxon>
        <taxon>Amylocarpus</taxon>
    </lineage>
</organism>
<dbReference type="InterPro" id="IPR009027">
    <property type="entry name" value="Ribosomal_bL9/RNase_H1_N"/>
</dbReference>
<reference evidence="2" key="1">
    <citation type="journal article" date="2021" name="IMA Fungus">
        <title>Genomic characterization of three marine fungi, including Emericellopsis atlantica sp. nov. with signatures of a generalist lifestyle and marine biomass degradation.</title>
        <authorList>
            <person name="Hagestad O.C."/>
            <person name="Hou L."/>
            <person name="Andersen J.H."/>
            <person name="Hansen E.H."/>
            <person name="Altermark B."/>
            <person name="Li C."/>
            <person name="Kuhnert E."/>
            <person name="Cox R.J."/>
            <person name="Crous P.W."/>
            <person name="Spatafora J.W."/>
            <person name="Lail K."/>
            <person name="Amirebrahimi M."/>
            <person name="Lipzen A."/>
            <person name="Pangilinan J."/>
            <person name="Andreopoulos W."/>
            <person name="Hayes R.D."/>
            <person name="Ng V."/>
            <person name="Grigoriev I.V."/>
            <person name="Jackson S.A."/>
            <person name="Sutton T.D.S."/>
            <person name="Dobson A.D.W."/>
            <person name="Rama T."/>
        </authorList>
    </citation>
    <scope>NUCLEOTIDE SEQUENCE</scope>
    <source>
        <strain evidence="2">TRa018bII</strain>
    </source>
</reference>
<dbReference type="SUPFAM" id="SSF55658">
    <property type="entry name" value="L9 N-domain-like"/>
    <property type="match status" value="2"/>
</dbReference>
<dbReference type="OrthoDB" id="407198at2759"/>
<sequence>MVSQRRPNMEYYAVVSGRIDEPTIFSSWGDAHPRVTGCSSVHKAFVALEDAREYTKSKGVKEPKEVIKDGAGETTPPRGSQAFYAVAHGRKPGIYPYWHKSTEPEVKEISGACHKRFRTRSQAEAFIEDWKESFADVWRRRIREGLDQRLQPYDMKLGVEGILHGPDEQTQDEVALDEVKLDKLSLKQEE</sequence>
<comment type="caution">
    <text evidence="2">The sequence shown here is derived from an EMBL/GenBank/DDBJ whole genome shotgun (WGS) entry which is preliminary data.</text>
</comment>
<dbReference type="AlphaFoldDB" id="A0A9P7YLX6"/>
<feature type="domain" description="Ribonuclease H1 N-terminal" evidence="1">
    <location>
        <begin position="83"/>
        <end position="126"/>
    </location>
</feature>
<dbReference type="Pfam" id="PF01693">
    <property type="entry name" value="Cauli_VI"/>
    <property type="match status" value="2"/>
</dbReference>
<proteinExistence type="predicted"/>
<gene>
    <name evidence="2" type="ORF">BJ875DRAFT_503914</name>
</gene>
<keyword evidence="3" id="KW-1185">Reference proteome</keyword>